<comment type="caution">
    <text evidence="7">The sequence shown here is derived from an EMBL/GenBank/DDBJ whole genome shotgun (WGS) entry which is preliminary data.</text>
</comment>
<dbReference type="AlphaFoldDB" id="A0A917AUE8"/>
<evidence type="ECO:0000256" key="5">
    <source>
        <dbReference type="ARBA" id="ARBA00023136"/>
    </source>
</evidence>
<evidence type="ECO:0008006" key="9">
    <source>
        <dbReference type="Google" id="ProtNLM"/>
    </source>
</evidence>
<dbReference type="PANTHER" id="PTHR34857">
    <property type="entry name" value="SLL0384 PROTEIN"/>
    <property type="match status" value="1"/>
</dbReference>
<keyword evidence="3 6" id="KW-0812">Transmembrane</keyword>
<dbReference type="PANTHER" id="PTHR34857:SF2">
    <property type="entry name" value="SLL0384 PROTEIN"/>
    <property type="match status" value="1"/>
</dbReference>
<dbReference type="GO" id="GO:0005886">
    <property type="term" value="C:plasma membrane"/>
    <property type="evidence" value="ECO:0007669"/>
    <property type="project" value="UniProtKB-ARBA"/>
</dbReference>
<evidence type="ECO:0000256" key="6">
    <source>
        <dbReference type="SAM" id="Phobius"/>
    </source>
</evidence>
<dbReference type="Proteomes" id="UP000633136">
    <property type="component" value="Unassembled WGS sequence"/>
</dbReference>
<evidence type="ECO:0000313" key="7">
    <source>
        <dbReference type="EMBL" id="GGE75239.1"/>
    </source>
</evidence>
<evidence type="ECO:0000256" key="4">
    <source>
        <dbReference type="ARBA" id="ARBA00022989"/>
    </source>
</evidence>
<feature type="transmembrane region" description="Helical" evidence="6">
    <location>
        <begin position="51"/>
        <end position="77"/>
    </location>
</feature>
<gene>
    <name evidence="7" type="ORF">GCM10011401_23120</name>
</gene>
<dbReference type="InterPro" id="IPR051611">
    <property type="entry name" value="ECF_transporter_component"/>
</dbReference>
<dbReference type="Pfam" id="PF02361">
    <property type="entry name" value="CbiQ"/>
    <property type="match status" value="1"/>
</dbReference>
<dbReference type="InterPro" id="IPR003339">
    <property type="entry name" value="ABC/ECF_trnsptr_transmembrane"/>
</dbReference>
<evidence type="ECO:0000313" key="8">
    <source>
        <dbReference type="Proteomes" id="UP000633136"/>
    </source>
</evidence>
<proteinExistence type="predicted"/>
<protein>
    <recommendedName>
        <fullName evidence="9">Energy-coupling factor transport system permease protein</fullName>
    </recommendedName>
</protein>
<evidence type="ECO:0000256" key="2">
    <source>
        <dbReference type="ARBA" id="ARBA00022475"/>
    </source>
</evidence>
<comment type="subcellular location">
    <subcellularLocation>
        <location evidence="1">Membrane</location>
        <topology evidence="1">Multi-pass membrane protein</topology>
    </subcellularLocation>
</comment>
<feature type="transmembrane region" description="Helical" evidence="6">
    <location>
        <begin position="175"/>
        <end position="195"/>
    </location>
</feature>
<reference evidence="7" key="1">
    <citation type="journal article" date="2014" name="Int. J. Syst. Evol. Microbiol.">
        <title>Complete genome sequence of Corynebacterium casei LMG S-19264T (=DSM 44701T), isolated from a smear-ripened cheese.</title>
        <authorList>
            <consortium name="US DOE Joint Genome Institute (JGI-PGF)"/>
            <person name="Walter F."/>
            <person name="Albersmeier A."/>
            <person name="Kalinowski J."/>
            <person name="Ruckert C."/>
        </authorList>
    </citation>
    <scope>NUCLEOTIDE SEQUENCE</scope>
    <source>
        <strain evidence="7">CGMCC 1.15388</strain>
    </source>
</reference>
<keyword evidence="5 6" id="KW-0472">Membrane</keyword>
<feature type="transmembrane region" description="Helical" evidence="6">
    <location>
        <begin position="12"/>
        <end position="45"/>
    </location>
</feature>
<name>A0A917AUE8_9MICC</name>
<feature type="transmembrane region" description="Helical" evidence="6">
    <location>
        <begin position="98"/>
        <end position="122"/>
    </location>
</feature>
<evidence type="ECO:0000256" key="1">
    <source>
        <dbReference type="ARBA" id="ARBA00004141"/>
    </source>
</evidence>
<feature type="transmembrane region" description="Helical" evidence="6">
    <location>
        <begin position="232"/>
        <end position="252"/>
    </location>
</feature>
<keyword evidence="8" id="KW-1185">Reference proteome</keyword>
<dbReference type="CDD" id="cd16914">
    <property type="entry name" value="EcfT"/>
    <property type="match status" value="1"/>
</dbReference>
<sequence>MPRPNGLHPATELVLLLCGLLVVFGIPSPLIPAAVLLCAAAWAVLSSSVSLARWLLTLTVLAGPMLIMVGIIQGLFYPGQEVTVLWSAGPAAATAEGLAVALQLWLRVAAMIGVCALFAFSADAARVFDGMLRLRLPLSIAYVCSAAMSLIPLLRRRTAEALTARAARGWDTERLSVRLRLLPGILGGLFTAALVQLDQRHDTLTQRGFGRSARPAPLQDHHDAGPQRLLRWAAPLLSVGLVTASVAGVLVLPTAGDLLSLVGIELRAEGDSSA</sequence>
<feature type="transmembrane region" description="Helical" evidence="6">
    <location>
        <begin position="134"/>
        <end position="154"/>
    </location>
</feature>
<evidence type="ECO:0000256" key="3">
    <source>
        <dbReference type="ARBA" id="ARBA00022692"/>
    </source>
</evidence>
<organism evidence="7 8">
    <name type="scientific">Nesterenkonia cremea</name>
    <dbReference type="NCBI Taxonomy" id="1882340"/>
    <lineage>
        <taxon>Bacteria</taxon>
        <taxon>Bacillati</taxon>
        <taxon>Actinomycetota</taxon>
        <taxon>Actinomycetes</taxon>
        <taxon>Micrococcales</taxon>
        <taxon>Micrococcaceae</taxon>
        <taxon>Nesterenkonia</taxon>
    </lineage>
</organism>
<accession>A0A917AUE8</accession>
<keyword evidence="2" id="KW-1003">Cell membrane</keyword>
<dbReference type="RefSeq" id="WP_188685887.1">
    <property type="nucleotide sequence ID" value="NZ_BMIS01000012.1"/>
</dbReference>
<keyword evidence="4 6" id="KW-1133">Transmembrane helix</keyword>
<dbReference type="EMBL" id="BMIS01000012">
    <property type="protein sequence ID" value="GGE75239.1"/>
    <property type="molecule type" value="Genomic_DNA"/>
</dbReference>
<reference evidence="7" key="2">
    <citation type="submission" date="2020-09" db="EMBL/GenBank/DDBJ databases">
        <authorList>
            <person name="Sun Q."/>
            <person name="Zhou Y."/>
        </authorList>
    </citation>
    <scope>NUCLEOTIDE SEQUENCE</scope>
    <source>
        <strain evidence="7">CGMCC 1.15388</strain>
    </source>
</reference>